<sequence>MQQAATKGQTIPLGLRVGEIVEVRSEAEILATLDERGELEALPFMPEMLKFCGRQFRVDKLAVKVCDTIDWSGMYRMEGAVHLAETRCDGSAHGGCQAGCFLYWKEAWLKRVDPSDVGEGNIRRVAGGLSAGELTATTRRAGAAGEEVFVCQATELMRAAPEYLPHWDLRQYVRDVRSGNAGAFATARSVLVGFFNKYQDLSKRLLPRALRIHDGVRYPFIQGCLERTPSGSLDLRPGELVRIKPAEEIVRTLDKDNKNRGLSFDREMLKYCGREARVLRRVDRIIDEKTGRMVHLRNPCIVLDNVVCTSDFHRKCPRAIYAYWREIWLERA</sequence>
<proteinExistence type="predicted"/>
<accession>A0A9W6L6N4</accession>
<reference evidence="1" key="2">
    <citation type="submission" date="2023-01" db="EMBL/GenBank/DDBJ databases">
        <authorList>
            <person name="Sun Q."/>
            <person name="Evtushenko L."/>
        </authorList>
    </citation>
    <scope>NUCLEOTIDE SEQUENCE</scope>
    <source>
        <strain evidence="1">VKM Ac-1069</strain>
    </source>
</reference>
<organism evidence="1 2">
    <name type="scientific">Pseudonocardia halophobica</name>
    <dbReference type="NCBI Taxonomy" id="29401"/>
    <lineage>
        <taxon>Bacteria</taxon>
        <taxon>Bacillati</taxon>
        <taxon>Actinomycetota</taxon>
        <taxon>Actinomycetes</taxon>
        <taxon>Pseudonocardiales</taxon>
        <taxon>Pseudonocardiaceae</taxon>
        <taxon>Pseudonocardia</taxon>
    </lineage>
</organism>
<dbReference type="Proteomes" id="UP001143463">
    <property type="component" value="Unassembled WGS sequence"/>
</dbReference>
<evidence type="ECO:0000313" key="1">
    <source>
        <dbReference type="EMBL" id="GLL12054.1"/>
    </source>
</evidence>
<protein>
    <submittedName>
        <fullName evidence="1">Uncharacterized protein</fullName>
    </submittedName>
</protein>
<comment type="caution">
    <text evidence="1">The sequence shown here is derived from an EMBL/GenBank/DDBJ whole genome shotgun (WGS) entry which is preliminary data.</text>
</comment>
<dbReference type="RefSeq" id="WP_051737431.1">
    <property type="nucleotide sequence ID" value="NZ_BAAAUZ010000020.1"/>
</dbReference>
<evidence type="ECO:0000313" key="2">
    <source>
        <dbReference type="Proteomes" id="UP001143463"/>
    </source>
</evidence>
<keyword evidence="2" id="KW-1185">Reference proteome</keyword>
<reference evidence="1" key="1">
    <citation type="journal article" date="2014" name="Int. J. Syst. Evol. Microbiol.">
        <title>Complete genome sequence of Corynebacterium casei LMG S-19264T (=DSM 44701T), isolated from a smear-ripened cheese.</title>
        <authorList>
            <consortium name="US DOE Joint Genome Institute (JGI-PGF)"/>
            <person name="Walter F."/>
            <person name="Albersmeier A."/>
            <person name="Kalinowski J."/>
            <person name="Ruckert C."/>
        </authorList>
    </citation>
    <scope>NUCLEOTIDE SEQUENCE</scope>
    <source>
        <strain evidence="1">VKM Ac-1069</strain>
    </source>
</reference>
<name>A0A9W6L6N4_9PSEU</name>
<gene>
    <name evidence="1" type="ORF">GCM10017577_31950</name>
</gene>
<dbReference type="AlphaFoldDB" id="A0A9W6L6N4"/>
<dbReference type="EMBL" id="BSFQ01000012">
    <property type="protein sequence ID" value="GLL12054.1"/>
    <property type="molecule type" value="Genomic_DNA"/>
</dbReference>